<proteinExistence type="predicted"/>
<organism evidence="2">
    <name type="scientific">Arundo donax</name>
    <name type="common">Giant reed</name>
    <name type="synonym">Donax arundinaceus</name>
    <dbReference type="NCBI Taxonomy" id="35708"/>
    <lineage>
        <taxon>Eukaryota</taxon>
        <taxon>Viridiplantae</taxon>
        <taxon>Streptophyta</taxon>
        <taxon>Embryophyta</taxon>
        <taxon>Tracheophyta</taxon>
        <taxon>Spermatophyta</taxon>
        <taxon>Magnoliopsida</taxon>
        <taxon>Liliopsida</taxon>
        <taxon>Poales</taxon>
        <taxon>Poaceae</taxon>
        <taxon>PACMAD clade</taxon>
        <taxon>Arundinoideae</taxon>
        <taxon>Arundineae</taxon>
        <taxon>Arundo</taxon>
    </lineage>
</organism>
<dbReference type="EMBL" id="GBRH01206942">
    <property type="protein sequence ID" value="JAD90953.1"/>
    <property type="molecule type" value="Transcribed_RNA"/>
</dbReference>
<reference evidence="2" key="1">
    <citation type="submission" date="2014-09" db="EMBL/GenBank/DDBJ databases">
        <authorList>
            <person name="Magalhaes I.L.F."/>
            <person name="Oliveira U."/>
            <person name="Santos F.R."/>
            <person name="Vidigal T.H.D.A."/>
            <person name="Brescovit A.D."/>
            <person name="Santos A.J."/>
        </authorList>
    </citation>
    <scope>NUCLEOTIDE SEQUENCE</scope>
    <source>
        <tissue evidence="2">Shoot tissue taken approximately 20 cm above the soil surface</tissue>
    </source>
</reference>
<sequence length="78" mass="9067">MLKCYILFVFAAISWVIWKARNRASFDKKIISAPSDIIYSACSFLRYWADLLKGLTKEDLIRGVRWTNASCISACWNR</sequence>
<name>A0A0A9DW78_ARUDO</name>
<accession>A0A0A9DW78</accession>
<evidence type="ECO:0000313" key="2">
    <source>
        <dbReference type="EMBL" id="JAD90953.1"/>
    </source>
</evidence>
<protein>
    <submittedName>
        <fullName evidence="2">Uncharacterized protein</fullName>
    </submittedName>
</protein>
<feature type="signal peptide" evidence="1">
    <location>
        <begin position="1"/>
        <end position="19"/>
    </location>
</feature>
<reference evidence="2" key="2">
    <citation type="journal article" date="2015" name="Data Brief">
        <title>Shoot transcriptome of the giant reed, Arundo donax.</title>
        <authorList>
            <person name="Barrero R.A."/>
            <person name="Guerrero F.D."/>
            <person name="Moolhuijzen P."/>
            <person name="Goolsby J.A."/>
            <person name="Tidwell J."/>
            <person name="Bellgard S.E."/>
            <person name="Bellgard M.I."/>
        </authorList>
    </citation>
    <scope>NUCLEOTIDE SEQUENCE</scope>
    <source>
        <tissue evidence="2">Shoot tissue taken approximately 20 cm above the soil surface</tissue>
    </source>
</reference>
<dbReference type="AlphaFoldDB" id="A0A0A9DW78"/>
<feature type="chain" id="PRO_5002061621" evidence="1">
    <location>
        <begin position="20"/>
        <end position="78"/>
    </location>
</feature>
<evidence type="ECO:0000256" key="1">
    <source>
        <dbReference type="SAM" id="SignalP"/>
    </source>
</evidence>
<keyword evidence="1" id="KW-0732">Signal</keyword>